<evidence type="ECO:0000313" key="2">
    <source>
        <dbReference type="EMBL" id="NMO18123.1"/>
    </source>
</evidence>
<dbReference type="Pfam" id="PF12770">
    <property type="entry name" value="CHAT"/>
    <property type="match status" value="1"/>
</dbReference>
<evidence type="ECO:0000259" key="1">
    <source>
        <dbReference type="Pfam" id="PF12770"/>
    </source>
</evidence>
<organism evidence="2 3">
    <name type="scientific">Pyxidicoccus fallax</name>
    <dbReference type="NCBI Taxonomy" id="394095"/>
    <lineage>
        <taxon>Bacteria</taxon>
        <taxon>Pseudomonadati</taxon>
        <taxon>Myxococcota</taxon>
        <taxon>Myxococcia</taxon>
        <taxon>Myxococcales</taxon>
        <taxon>Cystobacterineae</taxon>
        <taxon>Myxococcaceae</taxon>
        <taxon>Pyxidicoccus</taxon>
    </lineage>
</organism>
<dbReference type="EMBL" id="JABBJJ010000124">
    <property type="protein sequence ID" value="NMO18123.1"/>
    <property type="molecule type" value="Genomic_DNA"/>
</dbReference>
<dbReference type="Proteomes" id="UP000518300">
    <property type="component" value="Unassembled WGS sequence"/>
</dbReference>
<dbReference type="RefSeq" id="WP_169347396.1">
    <property type="nucleotide sequence ID" value="NZ_JABBJJ010000124.1"/>
</dbReference>
<comment type="caution">
    <text evidence="2">The sequence shown here is derived from an EMBL/GenBank/DDBJ whole genome shotgun (WGS) entry which is preliminary data.</text>
</comment>
<dbReference type="Gene3D" id="1.25.40.10">
    <property type="entry name" value="Tetratricopeptide repeat domain"/>
    <property type="match status" value="1"/>
</dbReference>
<dbReference type="InterPro" id="IPR011990">
    <property type="entry name" value="TPR-like_helical_dom_sf"/>
</dbReference>
<sequence length="1813" mass="200957">MNKKSALRQLDVYQLEEEYEQEIHSTPTGRMSSDLRRRGRTLASLGRKREAADFFRQAVALHAPHDHGAAAAAARHDLGHTLSDDPLASGLGLLTAEKLLRAALNSPSRARAPRRFAQTANSLAVCLRGIVLHWKDADKPSRLNEIEQLYRSALRRLEPCGVLGVDQMAEVHLNFANFLGVHRRDYDRALREYDRAISLVRRIERQTRRSMRHVFYRASWAQATLLARRGRRRDLAQAERILVDALKEGDVGYEDRTRIILADVLLGGDSPDRVLRAQTLLTQVRPEHLPKEGEEVLHLATVLVRAQAPDAALERLRDFIGLAIHQRARNTIADFEADTASLDFQAAAALAARIHAKEKQDAVSAFLVLENTSGLRFAEVLADHAWSPSTPLARELQDERLKHVHRTYMLDVIARNLDRLTPDEQQQSLQELLTSPEAVTQELILDELRRAHRQSVPVTHLDSVIQEGVRQVERLTRALQEAEPDFDKVKQALCTDLGPADLLALLREHPDQILLRLDLVDDLLVVGVWLENEQLVARAATLSLPEALRELLHRATEEVKTFREDEQLTALLSQVDLSAALPQGCRRRVVLLPSNSAAQLPLAALGPPGSRPIDRFDSLVWLPCLFPLRTRPAPAPPRTGHVVFIPGKETGFHALALPPSPGQERLEGDLANLEQLRRAAPGARVLSIYTHGEHSPGNPPRLLLPGEQELDLAQVNLLLKGAERVELWACQSGTNRPTDPLTPFVNEGFGLDFLLLHVGVRSAIGTLWSVPDLVTAVLARRFHLGLCEGQDAAKSLAEAQRWWLREGIPELLRHLSEQSSGVEGIVAFAATLGVQLDARAIANFLRTLGPAEDDWSPLRAKLSSPLSWAGIRFTGVPDRAPEKPWTAPDERPLTDEEKQHLERLLAHEPSHATFDEFQDERLTRVTKLMQEASPTPSQAIEMARLLRDRLNSSHQDNLLTALAWVHEALAAPQLAEVDRDRLTVEAAHLWLDVAWGESIVPPEPHPVALARAGKLLETLPPGRDPDADAAHARYEYLRRFSGELELESIEQVRQETLDRFTDALRRATPGSPEALRIATLAVELLATLPEAERGAHANVLKLARRITSATELREAIAAAYQRLKGALAHHEPDEARTARALNFLTPRELHFTVARMVQAEPPRPGSSVLTEVFNQALARLEGDIWGYPTDDGHPLVWTTGTPGEAYRMLLKSYLAGHEQRQSDKAAHLLACLQYACDLRVTFLNRLARHVSWIPRHPDPVFEPLWTLLRIRGLLHTVLADAALLSEEPRAVEGVAPPHRLDPFTHSAQALREGVRGRLDYTAWSLDELCNAREHRPAQVRTAAFEVVLASALLEEEALQRWTALRDAETEATRQHGDEIPLISRGLVSGRELRVNEDSLRELREGEAVLGLSLTPMGPAGELLVMAVWNDGAERGQQVLRIEAGRVLAGLHGLLKPDPVDGGPRRGEAGPRGPGWCLVEEALAPALKTLLRSAQRRRKLRWSLLAPGALRALPLLGLRVGGRPLAAQVDSLAHRPSLDFYPMADSKRAQRKDFTACLLAREQEDGTTCFGEAAVETLRRLRPPEFVVDPREFRGSTVVEVDALERAAPGIRTLRLYGVGGLESLNDTMALLRLEGRRALRERNTHGTLLSRGDVVELWASTAGGADLKRLFRDDTDRIPGLARSFLANGACAVIDLAWPVHDIVKALVCEGYGMARMRMGHSAHALVQAITRAADLLAQLRKQGHHGSVPEVLAALDWLRRDSAHRLFQVDSARLVPFASGAASPAVAHLSGAELVEELSQPVHLGAFRWWGT</sequence>
<feature type="domain" description="CHAT" evidence="1">
    <location>
        <begin position="643"/>
        <end position="871"/>
    </location>
</feature>
<name>A0A848LK99_9BACT</name>
<keyword evidence="3" id="KW-1185">Reference proteome</keyword>
<gene>
    <name evidence="2" type="ORF">HG543_25165</name>
</gene>
<accession>A0A848LK99</accession>
<proteinExistence type="predicted"/>
<protein>
    <submittedName>
        <fullName evidence="2">CHAT domain-containing protein</fullName>
    </submittedName>
</protein>
<reference evidence="2 3" key="1">
    <citation type="submission" date="2020-04" db="EMBL/GenBank/DDBJ databases">
        <title>Draft genome of Pyxidicoccus fallax type strain.</title>
        <authorList>
            <person name="Whitworth D.E."/>
        </authorList>
    </citation>
    <scope>NUCLEOTIDE SEQUENCE [LARGE SCALE GENOMIC DNA]</scope>
    <source>
        <strain evidence="2 3">DSM 14698</strain>
    </source>
</reference>
<evidence type="ECO:0000313" key="3">
    <source>
        <dbReference type="Proteomes" id="UP000518300"/>
    </source>
</evidence>
<dbReference type="InterPro" id="IPR024983">
    <property type="entry name" value="CHAT_dom"/>
</dbReference>